<comment type="similarity">
    <text evidence="3">Belongs to the CENP-O/MCM21 family.</text>
</comment>
<evidence type="ECO:0000313" key="7">
    <source>
        <dbReference type="EMBL" id="KAF2104680.1"/>
    </source>
</evidence>
<keyword evidence="8" id="KW-1185">Reference proteome</keyword>
<dbReference type="PANTHER" id="PTHR14582:SF1">
    <property type="entry name" value="CENTROMERE PROTEIN O"/>
    <property type="match status" value="1"/>
</dbReference>
<evidence type="ECO:0000256" key="4">
    <source>
        <dbReference type="ARBA" id="ARBA00022454"/>
    </source>
</evidence>
<evidence type="ECO:0000256" key="2">
    <source>
        <dbReference type="ARBA" id="ARBA00004584"/>
    </source>
</evidence>
<evidence type="ECO:0000313" key="8">
    <source>
        <dbReference type="Proteomes" id="UP000799772"/>
    </source>
</evidence>
<proteinExistence type="inferred from homology"/>
<dbReference type="PANTHER" id="PTHR14582">
    <property type="entry name" value="INNER KINETOCHORE SUBUNIT MAL2"/>
    <property type="match status" value="1"/>
</dbReference>
<evidence type="ECO:0000256" key="5">
    <source>
        <dbReference type="ARBA" id="ARBA00023242"/>
    </source>
</evidence>
<keyword evidence="6" id="KW-0137">Centromere</keyword>
<dbReference type="Proteomes" id="UP000799772">
    <property type="component" value="Unassembled WGS sequence"/>
</dbReference>
<dbReference type="EMBL" id="ML978121">
    <property type="protein sequence ID" value="KAF2104680.1"/>
    <property type="molecule type" value="Genomic_DNA"/>
</dbReference>
<evidence type="ECO:0000256" key="6">
    <source>
        <dbReference type="ARBA" id="ARBA00023328"/>
    </source>
</evidence>
<accession>A0A9P4MBS2</accession>
<evidence type="ECO:0000256" key="1">
    <source>
        <dbReference type="ARBA" id="ARBA00004123"/>
    </source>
</evidence>
<protein>
    <recommendedName>
        <fullName evidence="9">Cenp-O kinetochore centromere component</fullName>
    </recommendedName>
</protein>
<name>A0A9P4MBS2_9PEZI</name>
<dbReference type="InterPro" id="IPR018464">
    <property type="entry name" value="CENP-O"/>
</dbReference>
<dbReference type="GO" id="GO:0031511">
    <property type="term" value="C:Mis6-Sim4 complex"/>
    <property type="evidence" value="ECO:0007669"/>
    <property type="project" value="TreeGrafter"/>
</dbReference>
<sequence>MDVLEDAPTTPLDREIASIRAEIAALRHRRSLLSTTLLSDHRVRDRIQRAKTNRSRRAISSEALERVADLAEKQERRNVENAYRIGAGVTSFKVQDPDPHAVDGGRVLGIRIEVFDAQTKSFGTPYYVFLNRPYGAEGAMRVHKHTVPPHIGIKNVVHKYLPQEGKQDLGRFARMLRRELVAHQKRVDSIEGLKVEAELPEAGLESIKATDISAREMVITWNDGCTGRVKIGKDGSIDGVTVREEGANTQKVAGTRRRGRERAIAGGDGRIEGVIRRLLKEGGW</sequence>
<dbReference type="AlphaFoldDB" id="A0A9P4MBS2"/>
<comment type="caution">
    <text evidence="7">The sequence shown here is derived from an EMBL/GenBank/DDBJ whole genome shotgun (WGS) entry which is preliminary data.</text>
</comment>
<keyword evidence="4" id="KW-0158">Chromosome</keyword>
<keyword evidence="5" id="KW-0539">Nucleus</keyword>
<organism evidence="7 8">
    <name type="scientific">Rhizodiscina lignyota</name>
    <dbReference type="NCBI Taxonomy" id="1504668"/>
    <lineage>
        <taxon>Eukaryota</taxon>
        <taxon>Fungi</taxon>
        <taxon>Dikarya</taxon>
        <taxon>Ascomycota</taxon>
        <taxon>Pezizomycotina</taxon>
        <taxon>Dothideomycetes</taxon>
        <taxon>Pleosporomycetidae</taxon>
        <taxon>Aulographales</taxon>
        <taxon>Rhizodiscinaceae</taxon>
        <taxon>Rhizodiscina</taxon>
    </lineage>
</organism>
<dbReference type="OrthoDB" id="10050372at2759"/>
<comment type="subcellular location">
    <subcellularLocation>
        <location evidence="2">Chromosome</location>
        <location evidence="2">Centromere</location>
    </subcellularLocation>
    <subcellularLocation>
        <location evidence="1">Nucleus</location>
    </subcellularLocation>
</comment>
<dbReference type="Pfam" id="PF09496">
    <property type="entry name" value="CENP-O"/>
    <property type="match status" value="1"/>
</dbReference>
<evidence type="ECO:0008006" key="9">
    <source>
        <dbReference type="Google" id="ProtNLM"/>
    </source>
</evidence>
<evidence type="ECO:0000256" key="3">
    <source>
        <dbReference type="ARBA" id="ARBA00007321"/>
    </source>
</evidence>
<reference evidence="7" key="1">
    <citation type="journal article" date="2020" name="Stud. Mycol.">
        <title>101 Dothideomycetes genomes: a test case for predicting lifestyles and emergence of pathogens.</title>
        <authorList>
            <person name="Haridas S."/>
            <person name="Albert R."/>
            <person name="Binder M."/>
            <person name="Bloem J."/>
            <person name="Labutti K."/>
            <person name="Salamov A."/>
            <person name="Andreopoulos B."/>
            <person name="Baker S."/>
            <person name="Barry K."/>
            <person name="Bills G."/>
            <person name="Bluhm B."/>
            <person name="Cannon C."/>
            <person name="Castanera R."/>
            <person name="Culley D."/>
            <person name="Daum C."/>
            <person name="Ezra D."/>
            <person name="Gonzalez J."/>
            <person name="Henrissat B."/>
            <person name="Kuo A."/>
            <person name="Liang C."/>
            <person name="Lipzen A."/>
            <person name="Lutzoni F."/>
            <person name="Magnuson J."/>
            <person name="Mondo S."/>
            <person name="Nolan M."/>
            <person name="Ohm R."/>
            <person name="Pangilinan J."/>
            <person name="Park H.-J."/>
            <person name="Ramirez L."/>
            <person name="Alfaro M."/>
            <person name="Sun H."/>
            <person name="Tritt A."/>
            <person name="Yoshinaga Y."/>
            <person name="Zwiers L.-H."/>
            <person name="Turgeon B."/>
            <person name="Goodwin S."/>
            <person name="Spatafora J."/>
            <person name="Crous P."/>
            <person name="Grigoriev I."/>
        </authorList>
    </citation>
    <scope>NUCLEOTIDE SEQUENCE</scope>
    <source>
        <strain evidence="7">CBS 133067</strain>
    </source>
</reference>
<dbReference type="GO" id="GO:0005634">
    <property type="term" value="C:nucleus"/>
    <property type="evidence" value="ECO:0007669"/>
    <property type="project" value="UniProtKB-SubCell"/>
</dbReference>
<gene>
    <name evidence="7" type="ORF">NA57DRAFT_70888</name>
</gene>